<dbReference type="Proteomes" id="UP000467327">
    <property type="component" value="Chromosome"/>
</dbReference>
<dbReference type="AlphaFoldDB" id="A0AAD1HIY3"/>
<dbReference type="GO" id="GO:0005737">
    <property type="term" value="C:cytoplasm"/>
    <property type="evidence" value="ECO:0007669"/>
    <property type="project" value="UniProtKB-ARBA"/>
</dbReference>
<dbReference type="PRINTS" id="PR00344">
    <property type="entry name" value="BCTRLSENSOR"/>
</dbReference>
<evidence type="ECO:0000313" key="18">
    <source>
        <dbReference type="Proteomes" id="UP000467327"/>
    </source>
</evidence>
<evidence type="ECO:0000256" key="12">
    <source>
        <dbReference type="ARBA" id="ARBA00023012"/>
    </source>
</evidence>
<keyword evidence="8" id="KW-0547">Nucleotide-binding</keyword>
<dbReference type="GO" id="GO:0000155">
    <property type="term" value="F:phosphorelay sensor kinase activity"/>
    <property type="evidence" value="ECO:0007669"/>
    <property type="project" value="InterPro"/>
</dbReference>
<keyword evidence="7 15" id="KW-0812">Transmembrane</keyword>
<evidence type="ECO:0000256" key="11">
    <source>
        <dbReference type="ARBA" id="ARBA00022989"/>
    </source>
</evidence>
<keyword evidence="11 15" id="KW-1133">Transmembrane helix</keyword>
<dbReference type="EC" id="2.7.13.3" evidence="4"/>
<keyword evidence="5" id="KW-0597">Phosphoprotein</keyword>
<dbReference type="FunFam" id="3.40.50.300:FF:000483">
    <property type="entry name" value="Sensor histidine kinase KdpD"/>
    <property type="match status" value="1"/>
</dbReference>
<evidence type="ECO:0000256" key="13">
    <source>
        <dbReference type="ARBA" id="ARBA00023136"/>
    </source>
</evidence>
<dbReference type="PROSITE" id="PS50109">
    <property type="entry name" value="HIS_KIN"/>
    <property type="match status" value="1"/>
</dbReference>
<dbReference type="InterPro" id="IPR014729">
    <property type="entry name" value="Rossmann-like_a/b/a_fold"/>
</dbReference>
<evidence type="ECO:0000256" key="10">
    <source>
        <dbReference type="ARBA" id="ARBA00022840"/>
    </source>
</evidence>
<organism evidence="17 18">
    <name type="scientific">Mycolicibacterium aichiense</name>
    <dbReference type="NCBI Taxonomy" id="1799"/>
    <lineage>
        <taxon>Bacteria</taxon>
        <taxon>Bacillati</taxon>
        <taxon>Actinomycetota</taxon>
        <taxon>Actinomycetes</taxon>
        <taxon>Mycobacteriales</taxon>
        <taxon>Mycobacteriaceae</taxon>
        <taxon>Mycolicibacterium</taxon>
    </lineage>
</organism>
<dbReference type="Pfam" id="PF02702">
    <property type="entry name" value="KdpD"/>
    <property type="match status" value="1"/>
</dbReference>
<dbReference type="Pfam" id="PF00582">
    <property type="entry name" value="Usp"/>
    <property type="match status" value="1"/>
</dbReference>
<evidence type="ECO:0000256" key="14">
    <source>
        <dbReference type="SAM" id="MobiDB-lite"/>
    </source>
</evidence>
<dbReference type="CDD" id="cd00082">
    <property type="entry name" value="HisKA"/>
    <property type="match status" value="1"/>
</dbReference>
<dbReference type="PANTHER" id="PTHR45569">
    <property type="entry name" value="SENSOR PROTEIN KDPD"/>
    <property type="match status" value="1"/>
</dbReference>
<feature type="region of interest" description="Disordered" evidence="14">
    <location>
        <begin position="1"/>
        <end position="34"/>
    </location>
</feature>
<dbReference type="EMBL" id="AP022561">
    <property type="protein sequence ID" value="BBX06252.1"/>
    <property type="molecule type" value="Genomic_DNA"/>
</dbReference>
<dbReference type="Pfam" id="PF13493">
    <property type="entry name" value="DUF4118"/>
    <property type="match status" value="1"/>
</dbReference>
<dbReference type="Pfam" id="PF02518">
    <property type="entry name" value="HATPase_c"/>
    <property type="match status" value="1"/>
</dbReference>
<evidence type="ECO:0000313" key="17">
    <source>
        <dbReference type="EMBL" id="BBX06252.1"/>
    </source>
</evidence>
<dbReference type="GO" id="GO:0005524">
    <property type="term" value="F:ATP binding"/>
    <property type="evidence" value="ECO:0007669"/>
    <property type="project" value="UniProtKB-KW"/>
</dbReference>
<comment type="catalytic activity">
    <reaction evidence="1">
        <text>ATP + protein L-histidine = ADP + protein N-phospho-L-histidine.</text>
        <dbReference type="EC" id="2.7.13.3"/>
    </reaction>
</comment>
<gene>
    <name evidence="17" type="primary">kdpD</name>
    <name evidence="17" type="ORF">MAIC_10550</name>
</gene>
<dbReference type="InterPro" id="IPR003661">
    <property type="entry name" value="HisK_dim/P_dom"/>
</dbReference>
<evidence type="ECO:0000256" key="6">
    <source>
        <dbReference type="ARBA" id="ARBA00022679"/>
    </source>
</evidence>
<dbReference type="SMART" id="SM00387">
    <property type="entry name" value="HATPase_c"/>
    <property type="match status" value="1"/>
</dbReference>
<dbReference type="FunFam" id="3.40.50.620:FF:000112">
    <property type="entry name" value="Sensor histidine kinase KdpD"/>
    <property type="match status" value="1"/>
</dbReference>
<dbReference type="InterPro" id="IPR003594">
    <property type="entry name" value="HATPase_dom"/>
</dbReference>
<dbReference type="SMART" id="SM00388">
    <property type="entry name" value="HisKA"/>
    <property type="match status" value="1"/>
</dbReference>
<protein>
    <recommendedName>
        <fullName evidence="4">histidine kinase</fullName>
        <ecNumber evidence="4">2.7.13.3</ecNumber>
    </recommendedName>
</protein>
<dbReference type="SUPFAM" id="SSF47384">
    <property type="entry name" value="Homodimeric domain of signal transducing histidine kinase"/>
    <property type="match status" value="1"/>
</dbReference>
<evidence type="ECO:0000259" key="16">
    <source>
        <dbReference type="PROSITE" id="PS50109"/>
    </source>
</evidence>
<evidence type="ECO:0000256" key="4">
    <source>
        <dbReference type="ARBA" id="ARBA00012438"/>
    </source>
</evidence>
<feature type="domain" description="Histidine kinase" evidence="16">
    <location>
        <begin position="644"/>
        <end position="862"/>
    </location>
</feature>
<evidence type="ECO:0000256" key="8">
    <source>
        <dbReference type="ARBA" id="ARBA00022741"/>
    </source>
</evidence>
<dbReference type="InterPro" id="IPR003852">
    <property type="entry name" value="Sig_transdc_His_kinase_KdpD_N"/>
</dbReference>
<dbReference type="CDD" id="cd01987">
    <property type="entry name" value="USP_KdpD-like"/>
    <property type="match status" value="1"/>
</dbReference>
<evidence type="ECO:0000256" key="5">
    <source>
        <dbReference type="ARBA" id="ARBA00022553"/>
    </source>
</evidence>
<feature type="transmembrane region" description="Helical" evidence="15">
    <location>
        <begin position="437"/>
        <end position="463"/>
    </location>
</feature>
<evidence type="ECO:0000256" key="1">
    <source>
        <dbReference type="ARBA" id="ARBA00000085"/>
    </source>
</evidence>
<dbReference type="PANTHER" id="PTHR45569:SF1">
    <property type="entry name" value="SENSOR PROTEIN KDPD"/>
    <property type="match status" value="1"/>
</dbReference>
<evidence type="ECO:0000256" key="15">
    <source>
        <dbReference type="SAM" id="Phobius"/>
    </source>
</evidence>
<evidence type="ECO:0000256" key="9">
    <source>
        <dbReference type="ARBA" id="ARBA00022777"/>
    </source>
</evidence>
<name>A0AAD1HIY3_9MYCO</name>
<dbReference type="InterPro" id="IPR038318">
    <property type="entry name" value="KdpD_sf"/>
</dbReference>
<keyword evidence="9" id="KW-0418">Kinase</keyword>
<dbReference type="InterPro" id="IPR025201">
    <property type="entry name" value="KdpD_TM"/>
</dbReference>
<dbReference type="InterPro" id="IPR004358">
    <property type="entry name" value="Sig_transdc_His_kin-like_C"/>
</dbReference>
<dbReference type="Gene3D" id="3.30.565.10">
    <property type="entry name" value="Histidine kinase-like ATPase, C-terminal domain"/>
    <property type="match status" value="1"/>
</dbReference>
<dbReference type="InterPro" id="IPR006016">
    <property type="entry name" value="UspA"/>
</dbReference>
<proteinExistence type="predicted"/>
<evidence type="ECO:0000256" key="3">
    <source>
        <dbReference type="ARBA" id="ARBA00004236"/>
    </source>
</evidence>
<dbReference type="InterPro" id="IPR005467">
    <property type="entry name" value="His_kinase_dom"/>
</dbReference>
<dbReference type="GO" id="GO:0005886">
    <property type="term" value="C:plasma membrane"/>
    <property type="evidence" value="ECO:0007669"/>
    <property type="project" value="UniProtKB-SubCell"/>
</dbReference>
<keyword evidence="13 15" id="KW-0472">Membrane</keyword>
<dbReference type="SUPFAM" id="SSF55874">
    <property type="entry name" value="ATPase domain of HSP90 chaperone/DNA topoisomerase II/histidine kinase"/>
    <property type="match status" value="1"/>
</dbReference>
<dbReference type="SUPFAM" id="SSF52402">
    <property type="entry name" value="Adenine nucleotide alpha hydrolases-like"/>
    <property type="match status" value="1"/>
</dbReference>
<keyword evidence="6" id="KW-0808">Transferase</keyword>
<dbReference type="CDD" id="cd00075">
    <property type="entry name" value="HATPase"/>
    <property type="match status" value="1"/>
</dbReference>
<sequence length="866" mass="92431">MQPPRVTSGGDPPPDTSSESDSQPASAGPRPKRGELRIYLGAAPGVGKTFAMLGEAHRRLERGTDLVAAVVETHGRKKTADLLSGIEVIAPRYIDYRGTSFPELDVPAVLARKPQVVLVDELAHTNTPGSKNPKRWQDVEELLEAGIAVISTVNVQHLESLNDVVAQITGIEQQETVPDEIVRGAAQIELVDITPEALRRRLSHGNVYAPEKVDAALSNYFRRGNLTALRELALLWLADQVDAALAKYRADNKITATWEARERVVVAVTGGSESETLVRRASRIASKASAELMVVHVARGDGLSGVSAPQMGKVRELATSVGATVHTVVGDDVGKALLDFAREMNATQLVIGTSRRSRWARVFDEGIGAAIVQDSGKIDVHMVTHEEARRGFSVRAASARERRVISWLAAVIVPSVICALTALALDKYLTIGGESALFVVGVLIVALLGGVAPAVLSAMLSGLLLNYFLTEPRYTFTIAEPDAAITELVLLMLAVAVAVLVDRAASRQREARHASQEAELLTLFAGSVLRGADLATLLERVRETYSQRAVSILRVRGEDEQIVACVGKDPCVTVDSADTAIEVGDDEFWMLMSGRSLPARDRRVLTAVAKQAAGLVRQRELTEEASKAEAIEKADELRRSLLSAVSHDLRTPLAGAKAAVSSLRSDDIGFSKEDTAELLATVEESVDQLTALVDNLLDSSRLAAGVVHPELKRVYLEEVVQRALLSIGRGSTGFAASGLDRVKVDVGDAVALADAGLLERVLANLADNALRYAPESIVRINAGRVGDRMLINVVDEGPGVPRGTEEQLFEPFQRLGDRNNKYGVGLGLSVARGFVEAMGGTISATDTPGGGLTVIVDLAAPPGGRI</sequence>
<evidence type="ECO:0000256" key="7">
    <source>
        <dbReference type="ARBA" id="ARBA00022692"/>
    </source>
</evidence>
<feature type="transmembrane region" description="Helical" evidence="15">
    <location>
        <begin position="483"/>
        <end position="501"/>
    </location>
</feature>
<reference evidence="17 18" key="1">
    <citation type="journal article" date="2019" name="Emerg. Microbes Infect.">
        <title>Comprehensive subspecies identification of 175 nontuberculous mycobacteria species based on 7547 genomic profiles.</title>
        <authorList>
            <person name="Matsumoto Y."/>
            <person name="Kinjo T."/>
            <person name="Motooka D."/>
            <person name="Nabeya D."/>
            <person name="Jung N."/>
            <person name="Uechi K."/>
            <person name="Horii T."/>
            <person name="Iida T."/>
            <person name="Fujita J."/>
            <person name="Nakamura S."/>
        </authorList>
    </citation>
    <scope>NUCLEOTIDE SEQUENCE [LARGE SCALE GENOMIC DNA]</scope>
    <source>
        <strain evidence="17 18">JCM 6376</strain>
    </source>
</reference>
<comment type="subcellular location">
    <subcellularLocation>
        <location evidence="3">Cell membrane</location>
    </subcellularLocation>
    <subcellularLocation>
        <location evidence="2">Membrane</location>
        <topology evidence="2">Multi-pass membrane protein</topology>
    </subcellularLocation>
</comment>
<evidence type="ECO:0000256" key="2">
    <source>
        <dbReference type="ARBA" id="ARBA00004141"/>
    </source>
</evidence>
<dbReference type="KEGG" id="maic:MAIC_10550"/>
<dbReference type="InterPro" id="IPR036097">
    <property type="entry name" value="HisK_dim/P_sf"/>
</dbReference>
<dbReference type="InterPro" id="IPR052023">
    <property type="entry name" value="Histidine_kinase_KdpD"/>
</dbReference>
<dbReference type="Gene3D" id="1.10.287.130">
    <property type="match status" value="1"/>
</dbReference>
<dbReference type="Gene3D" id="1.20.120.620">
    <property type="entry name" value="Backbone structure of the membrane domain of e. Coli histidine kinase receptor kdpd"/>
    <property type="match status" value="1"/>
</dbReference>
<dbReference type="InterPro" id="IPR027417">
    <property type="entry name" value="P-loop_NTPase"/>
</dbReference>
<keyword evidence="18" id="KW-1185">Reference proteome</keyword>
<keyword evidence="12" id="KW-0902">Two-component regulatory system</keyword>
<feature type="transmembrane region" description="Helical" evidence="15">
    <location>
        <begin position="404"/>
        <end position="425"/>
    </location>
</feature>
<dbReference type="InterPro" id="IPR036890">
    <property type="entry name" value="HATPase_C_sf"/>
</dbReference>
<dbReference type="Gene3D" id="3.40.50.300">
    <property type="entry name" value="P-loop containing nucleotide triphosphate hydrolases"/>
    <property type="match status" value="1"/>
</dbReference>
<dbReference type="Gene3D" id="3.40.50.620">
    <property type="entry name" value="HUPs"/>
    <property type="match status" value="1"/>
</dbReference>
<keyword evidence="10" id="KW-0067">ATP-binding</keyword>
<accession>A0AAD1HIY3</accession>
<dbReference type="Pfam" id="PF00512">
    <property type="entry name" value="HisKA"/>
    <property type="match status" value="1"/>
</dbReference>